<dbReference type="InterPro" id="IPR011989">
    <property type="entry name" value="ARM-like"/>
</dbReference>
<evidence type="ECO:0000313" key="4">
    <source>
        <dbReference type="RefSeq" id="XP_008777469.2"/>
    </source>
</evidence>
<proteinExistence type="predicted"/>
<keyword evidence="3" id="KW-1185">Reference proteome</keyword>
<dbReference type="GO" id="GO:0005874">
    <property type="term" value="C:microtubule"/>
    <property type="evidence" value="ECO:0007669"/>
    <property type="project" value="InterPro"/>
</dbReference>
<dbReference type="InterPro" id="IPR057600">
    <property type="entry name" value="TORTIFOLIA1/SINE1-2_N"/>
</dbReference>
<feature type="transmembrane region" description="Helical" evidence="1">
    <location>
        <begin position="591"/>
        <end position="613"/>
    </location>
</feature>
<keyword evidence="1" id="KW-1133">Transmembrane helix</keyword>
<organism evidence="3 4">
    <name type="scientific">Phoenix dactylifera</name>
    <name type="common">Date palm</name>
    <dbReference type="NCBI Taxonomy" id="42345"/>
    <lineage>
        <taxon>Eukaryota</taxon>
        <taxon>Viridiplantae</taxon>
        <taxon>Streptophyta</taxon>
        <taxon>Embryophyta</taxon>
        <taxon>Tracheophyta</taxon>
        <taxon>Spermatophyta</taxon>
        <taxon>Magnoliopsida</taxon>
        <taxon>Liliopsida</taxon>
        <taxon>Arecaceae</taxon>
        <taxon>Coryphoideae</taxon>
        <taxon>Phoeniceae</taxon>
        <taxon>Phoenix</taxon>
    </lineage>
</organism>
<name>A0A8B7BIM2_PHODC</name>
<reference evidence="4" key="2">
    <citation type="submission" date="2025-08" db="UniProtKB">
        <authorList>
            <consortium name="RefSeq"/>
        </authorList>
    </citation>
    <scope>IDENTIFICATION</scope>
    <source>
        <tissue evidence="4">Young leaves</tissue>
    </source>
</reference>
<dbReference type="Proteomes" id="UP000228380">
    <property type="component" value="Chromosome 11"/>
</dbReference>
<evidence type="ECO:0000259" key="2">
    <source>
        <dbReference type="Pfam" id="PF24714"/>
    </source>
</evidence>
<dbReference type="KEGG" id="pda:103697398"/>
<protein>
    <submittedName>
        <fullName evidence="4">Protein SINE1-like isoform X1</fullName>
    </submittedName>
</protein>
<sequence>MGRNLILVLREELENLDKDPDSRRAAMKALESYVKDLDSRTIPLFLAQICETKEPGSSFGECRVSLFEVLARVHGRGMVPHIDSIMSMIIQTLLSSAGSFALQQACSKVVSAIARYGIDHSMPDDEKRRIVSSLCKPLSDCLMGPQESVASGVALCLKAFVGSDNWQFASDELVNEVCLKVAGALEEKQTQTSSHLSLAVALLKDNALIVEAYARSLVRSGLQILCAGVKDSDSRVRLSAIQMINILMKYVDSRSIFSEIPNIVDVMGKCQRDHMLNVRGAAFEALQTAKTIAAKKGSRYEVSPNPIIGLDFDRRNNGGKLWAAKDHIVKRGAGSPEVPTPESQTAVSFVDYDAFVDSLFPVEQSSCDFVCARHDKRRSWSGDFGVVGRTLKDGCLCKAGSSRGSSVIHFEQSKNGGLSETHKEHSETLSEVARPSITYLETRAITPSPQVSRRYLTADDIKACSTPHKILRSHQNSVNPSLEDLEQECSKMSMSTALGEVQWNHARAVSANDLSQNLNREVKGRRNHESRRELDNQQHILGAVLVTETTDSASSVGDHHADSACRDFFGSDCEGRNESRMPRKRSICGRAALHFICCLCIIFLAVVLSEWWIDDDEPSYVVPT</sequence>
<dbReference type="InterPro" id="IPR016024">
    <property type="entry name" value="ARM-type_fold"/>
</dbReference>
<evidence type="ECO:0000313" key="3">
    <source>
        <dbReference type="Proteomes" id="UP000228380"/>
    </source>
</evidence>
<gene>
    <name evidence="4" type="primary">LOC103697398</name>
</gene>
<dbReference type="PANTHER" id="PTHR31355:SF4">
    <property type="entry name" value="TOG DOMAIN-CONTAINING PROTEIN"/>
    <property type="match status" value="1"/>
</dbReference>
<dbReference type="AlphaFoldDB" id="A0A8B7BIM2"/>
<dbReference type="Gene3D" id="1.25.10.10">
    <property type="entry name" value="Leucine-rich Repeat Variant"/>
    <property type="match status" value="2"/>
</dbReference>
<dbReference type="RefSeq" id="XP_008777469.2">
    <property type="nucleotide sequence ID" value="XM_008779247.4"/>
</dbReference>
<dbReference type="GeneID" id="103697398"/>
<dbReference type="PANTHER" id="PTHR31355">
    <property type="entry name" value="MICROTUBULE-ASSOCIATED PROTEIN TORTIFOLIA1"/>
    <property type="match status" value="1"/>
</dbReference>
<feature type="domain" description="TORTIFOLIA1/SINE1-2 N-terminal" evidence="2">
    <location>
        <begin position="18"/>
        <end position="290"/>
    </location>
</feature>
<reference evidence="3" key="1">
    <citation type="journal article" date="2019" name="Nat. Commun.">
        <title>Genome-wide association mapping of date palm fruit traits.</title>
        <authorList>
            <person name="Hazzouri K.M."/>
            <person name="Gros-Balthazard M."/>
            <person name="Flowers J.M."/>
            <person name="Copetti D."/>
            <person name="Lemansour A."/>
            <person name="Lebrun M."/>
            <person name="Masmoudi K."/>
            <person name="Ferrand S."/>
            <person name="Dhar M.I."/>
            <person name="Fresquez Z.A."/>
            <person name="Rosas U."/>
            <person name="Zhang J."/>
            <person name="Talag J."/>
            <person name="Lee S."/>
            <person name="Kudrna D."/>
            <person name="Powell R.F."/>
            <person name="Leitch I.J."/>
            <person name="Krueger R.R."/>
            <person name="Wing R.A."/>
            <person name="Amiri K.M.A."/>
            <person name="Purugganan M.D."/>
        </authorList>
    </citation>
    <scope>NUCLEOTIDE SEQUENCE [LARGE SCALE GENOMIC DNA]</scope>
    <source>
        <strain evidence="3">cv. Khalas</strain>
    </source>
</reference>
<dbReference type="SUPFAM" id="SSF48371">
    <property type="entry name" value="ARM repeat"/>
    <property type="match status" value="1"/>
</dbReference>
<dbReference type="InterPro" id="IPR033337">
    <property type="entry name" value="TORTIFOLIA1/SINE1-2"/>
</dbReference>
<keyword evidence="1" id="KW-0472">Membrane</keyword>
<evidence type="ECO:0000256" key="1">
    <source>
        <dbReference type="SAM" id="Phobius"/>
    </source>
</evidence>
<dbReference type="Pfam" id="PF24714">
    <property type="entry name" value="TOR1L1_N"/>
    <property type="match status" value="1"/>
</dbReference>
<dbReference type="GO" id="GO:0008017">
    <property type="term" value="F:microtubule binding"/>
    <property type="evidence" value="ECO:0007669"/>
    <property type="project" value="InterPro"/>
</dbReference>
<accession>A0A8B7BIM2</accession>
<keyword evidence="1" id="KW-0812">Transmembrane</keyword>